<feature type="chain" id="PRO_5021437507" evidence="1">
    <location>
        <begin position="26"/>
        <end position="716"/>
    </location>
</feature>
<comment type="caution">
    <text evidence="2">The sequence shown here is derived from an EMBL/GenBank/DDBJ whole genome shotgun (WGS) entry which is preliminary data.</text>
</comment>
<dbReference type="RefSeq" id="WP_134842862.1">
    <property type="nucleotide sequence ID" value="NZ_SGVY01000007.1"/>
</dbReference>
<proteinExistence type="predicted"/>
<organism evidence="2 3">
    <name type="scientific">Segatella hominis</name>
    <dbReference type="NCBI Taxonomy" id="2518605"/>
    <lineage>
        <taxon>Bacteria</taxon>
        <taxon>Pseudomonadati</taxon>
        <taxon>Bacteroidota</taxon>
        <taxon>Bacteroidia</taxon>
        <taxon>Bacteroidales</taxon>
        <taxon>Prevotellaceae</taxon>
        <taxon>Segatella</taxon>
    </lineage>
</organism>
<dbReference type="AlphaFoldDB" id="A0A4Y8VRN5"/>
<sequence>MKNVRMAGVAFFLLMMQLVCLSVKADNKADYLKLAQKVRQEVWDNTPVDFKKRAVPEKFKKKSAVILSYYKELSTDYYRKATTELFISGRLTRQIDCEDMERMLIQINDKKALKDYSEFSFLTKSKKWLGGYHHTTNTILGIRVLKKDGTVQVVDFDDYVDVKEGKKGKELSQKIAVPGLEIGDCIDVFSLDQIDTQEQQLDPFVFFLRQSEPVLYSRIHCVLDQSLATVYRSMNGAPEFKQTTDKDKNAVLDLTMDQPVDAEPSVWYNATVQSPYIMMFITPTKTKTVIVEKAMRQKGVRANPDVAPILQDDWKLMKSYVSKGGYSPAGLPSTYKSVFKSAKKEGMSAEEKADRIYSFEYVSSGSSQRAFNTVANYLRKLGVEIEMGITTPFGALPVDKLINYNSTSWFFRLKGTNLYYFPGTYPKVASEIPYIYQGRKAYMQDSEEQITIPVSQAEDNKSVNDMVVKLDGTKLDISRKVTYSGEQKMYGQSLVSPDNTLFGSSQLEAYWRYLKYDDKDPYSCYTKKESAELKGAFNEYQKNAIDPFKAEISSYHDGDPVQVGGYGVDCVGIRRDSSNFVYHVDYVMDGMVKRAGNNYLLSVGKLIGSSMKIEGKDRERIDDVWRKMAFVDEWNIEIPLPKGYKVSAEALKKIETSVANECGEFTVKATAGNESVKVYVRKCFAHRVEPVSNWSKLLALVDACSAFADKQMVIAK</sequence>
<protein>
    <submittedName>
        <fullName evidence="2">DUF3857 domain-containing protein</fullName>
    </submittedName>
</protein>
<name>A0A4Y8VRN5_9BACT</name>
<feature type="signal peptide" evidence="1">
    <location>
        <begin position="1"/>
        <end position="25"/>
    </location>
</feature>
<gene>
    <name evidence="2" type="ORF">EXN75_04010</name>
</gene>
<dbReference type="EMBL" id="SGVY01000007">
    <property type="protein sequence ID" value="TFH83249.1"/>
    <property type="molecule type" value="Genomic_DNA"/>
</dbReference>
<dbReference type="Gene3D" id="2.60.40.3140">
    <property type="match status" value="1"/>
</dbReference>
<keyword evidence="3" id="KW-1185">Reference proteome</keyword>
<reference evidence="2 3" key="1">
    <citation type="submission" date="2019-02" db="EMBL/GenBank/DDBJ databases">
        <title>Draft Genome Sequence of the Prevotella sp. BCRC 81118, Isolated from Human Feces.</title>
        <authorList>
            <person name="Huang C.-H."/>
        </authorList>
    </citation>
    <scope>NUCLEOTIDE SEQUENCE [LARGE SCALE GENOMIC DNA]</scope>
    <source>
        <strain evidence="2 3">BCRC 81118</strain>
    </source>
</reference>
<evidence type="ECO:0000256" key="1">
    <source>
        <dbReference type="SAM" id="SignalP"/>
    </source>
</evidence>
<dbReference type="GeneID" id="302994461"/>
<evidence type="ECO:0000313" key="3">
    <source>
        <dbReference type="Proteomes" id="UP000297872"/>
    </source>
</evidence>
<evidence type="ECO:0000313" key="2">
    <source>
        <dbReference type="EMBL" id="TFH83249.1"/>
    </source>
</evidence>
<keyword evidence="1" id="KW-0732">Signal</keyword>
<accession>A0A4Y8VRN5</accession>
<dbReference type="OrthoDB" id="1153981at2"/>
<dbReference type="Proteomes" id="UP000297872">
    <property type="component" value="Unassembled WGS sequence"/>
</dbReference>